<organism evidence="7 8">
    <name type="scientific">Lacimicrobium alkaliphilum</name>
    <dbReference type="NCBI Taxonomy" id="1526571"/>
    <lineage>
        <taxon>Bacteria</taxon>
        <taxon>Pseudomonadati</taxon>
        <taxon>Pseudomonadota</taxon>
        <taxon>Gammaproteobacteria</taxon>
        <taxon>Alteromonadales</taxon>
        <taxon>Alteromonadaceae</taxon>
        <taxon>Lacimicrobium</taxon>
    </lineage>
</organism>
<evidence type="ECO:0000256" key="3">
    <source>
        <dbReference type="ARBA" id="ARBA00022729"/>
    </source>
</evidence>
<gene>
    <name evidence="7" type="ORF">AT746_17255</name>
</gene>
<keyword evidence="3 6" id="KW-0732">Signal</keyword>
<evidence type="ECO:0000256" key="1">
    <source>
        <dbReference type="ARBA" id="ARBA00004442"/>
    </source>
</evidence>
<proteinExistence type="inferred from homology"/>
<dbReference type="Proteomes" id="UP000068447">
    <property type="component" value="Chromosome"/>
</dbReference>
<comment type="subcellular location">
    <subcellularLocation>
        <location evidence="1">Cell outer membrane</location>
    </subcellularLocation>
</comment>
<evidence type="ECO:0008006" key="9">
    <source>
        <dbReference type="Google" id="ProtNLM"/>
    </source>
</evidence>
<dbReference type="AlphaFoldDB" id="A0A0U3AFM8"/>
<dbReference type="GO" id="GO:0009252">
    <property type="term" value="P:peptidoglycan biosynthetic process"/>
    <property type="evidence" value="ECO:0007669"/>
    <property type="project" value="TreeGrafter"/>
</dbReference>
<dbReference type="KEGG" id="lal:AT746_17255"/>
<dbReference type="EMBL" id="CP013650">
    <property type="protein sequence ID" value="ALS99838.1"/>
    <property type="molecule type" value="Genomic_DNA"/>
</dbReference>
<evidence type="ECO:0000256" key="6">
    <source>
        <dbReference type="SAM" id="SignalP"/>
    </source>
</evidence>
<evidence type="ECO:0000256" key="4">
    <source>
        <dbReference type="ARBA" id="ARBA00023136"/>
    </source>
</evidence>
<keyword evidence="4" id="KW-0472">Membrane</keyword>
<reference evidence="7 8" key="1">
    <citation type="submission" date="2015-12" db="EMBL/GenBank/DDBJ databases">
        <title>Complete genome of Lacimicrobium alkaliphilum KCTC 32984.</title>
        <authorList>
            <person name="Kim S.-G."/>
            <person name="Lee Y.-J."/>
        </authorList>
    </citation>
    <scope>NUCLEOTIDE SEQUENCE [LARGE SCALE GENOMIC DNA]</scope>
    <source>
        <strain evidence="7 8">YelD216</strain>
    </source>
</reference>
<dbReference type="InterPro" id="IPR010583">
    <property type="entry name" value="MipA"/>
</dbReference>
<sequence length="284" mass="32065">MKTPIFSLCLILLTLIWRPATGCEQGSGLCIDKQDWQFGLALGLGVRTNPLVDGDNIPLVLLPDIAWYGEAFYLDNDEFGYQWYDSGKVALETFVNLNKEAAYFRYFHPSNLLFSNFSLNSSFIGPARVPEPQVSKDDVASRRWAINGGARLHIRQQQGEWQLMALTDVSNVHHGHQLSLRYSAGWQIQDWRLILTPSLTWKSAALTDYYYGLDERDGVLPSFYFSGGSGWQPGVDLTVTRPLSEKWLMLFKASWTGLHDGMTDSPLVQESGIHTLFIGAAYRF</sequence>
<keyword evidence="8" id="KW-1185">Reference proteome</keyword>
<dbReference type="PANTHER" id="PTHR38776:SF1">
    <property type="entry name" value="MLTA-INTERACTING PROTEIN-RELATED"/>
    <property type="match status" value="1"/>
</dbReference>
<dbReference type="Pfam" id="PF06629">
    <property type="entry name" value="MipA"/>
    <property type="match status" value="1"/>
</dbReference>
<evidence type="ECO:0000256" key="2">
    <source>
        <dbReference type="ARBA" id="ARBA00005722"/>
    </source>
</evidence>
<keyword evidence="5" id="KW-0998">Cell outer membrane</keyword>
<accession>A0A0U3AFM8</accession>
<dbReference type="RefSeq" id="WP_062482972.1">
    <property type="nucleotide sequence ID" value="NZ_CP013650.1"/>
</dbReference>
<evidence type="ECO:0000256" key="5">
    <source>
        <dbReference type="ARBA" id="ARBA00023237"/>
    </source>
</evidence>
<dbReference type="PANTHER" id="PTHR38776">
    <property type="entry name" value="MLTA-INTERACTING PROTEIN-RELATED"/>
    <property type="match status" value="1"/>
</dbReference>
<comment type="similarity">
    <text evidence="2">Belongs to the MipA/OmpV family.</text>
</comment>
<dbReference type="OrthoDB" id="5731040at2"/>
<dbReference type="GO" id="GO:0009279">
    <property type="term" value="C:cell outer membrane"/>
    <property type="evidence" value="ECO:0007669"/>
    <property type="project" value="UniProtKB-SubCell"/>
</dbReference>
<dbReference type="STRING" id="1526571.AT746_17255"/>
<name>A0A0U3AFM8_9ALTE</name>
<evidence type="ECO:0000313" key="7">
    <source>
        <dbReference type="EMBL" id="ALS99838.1"/>
    </source>
</evidence>
<evidence type="ECO:0000313" key="8">
    <source>
        <dbReference type="Proteomes" id="UP000068447"/>
    </source>
</evidence>
<feature type="chain" id="PRO_5006835950" description="Structural protein MipA" evidence="6">
    <location>
        <begin position="23"/>
        <end position="284"/>
    </location>
</feature>
<protein>
    <recommendedName>
        <fullName evidence="9">Structural protein MipA</fullName>
    </recommendedName>
</protein>
<feature type="signal peptide" evidence="6">
    <location>
        <begin position="1"/>
        <end position="22"/>
    </location>
</feature>